<feature type="compositionally biased region" description="Gly residues" evidence="1">
    <location>
        <begin position="62"/>
        <end position="73"/>
    </location>
</feature>
<feature type="region of interest" description="Disordered" evidence="1">
    <location>
        <begin position="39"/>
        <end position="73"/>
    </location>
</feature>
<evidence type="ECO:0000256" key="1">
    <source>
        <dbReference type="SAM" id="MobiDB-lite"/>
    </source>
</evidence>
<gene>
    <name evidence="2" type="ORF">MRATA1EN1_LOCUS2257</name>
</gene>
<protein>
    <submittedName>
        <fullName evidence="2">Uncharacterized protein</fullName>
    </submittedName>
</protein>
<keyword evidence="3" id="KW-1185">Reference proteome</keyword>
<dbReference type="EMBL" id="OX459946">
    <property type="protein sequence ID" value="CAI9153295.1"/>
    <property type="molecule type" value="Genomic_DNA"/>
</dbReference>
<proteinExistence type="predicted"/>
<evidence type="ECO:0000313" key="2">
    <source>
        <dbReference type="EMBL" id="CAI9153295.1"/>
    </source>
</evidence>
<name>A0ABN8XVA0_RANTA</name>
<sequence>MGLTPEGACLAQPLQFLRDTRDGDTEQHGRVAERLLAPRQPPGAGVASRALTSGAGPPAVTRGGGAVRLPGPGGDSFKRRAACAAARALADTGPGTASTRELGC</sequence>
<evidence type="ECO:0000313" key="3">
    <source>
        <dbReference type="Proteomes" id="UP001176941"/>
    </source>
</evidence>
<organism evidence="2 3">
    <name type="scientific">Rangifer tarandus platyrhynchus</name>
    <name type="common">Svalbard reindeer</name>
    <dbReference type="NCBI Taxonomy" id="3082113"/>
    <lineage>
        <taxon>Eukaryota</taxon>
        <taxon>Metazoa</taxon>
        <taxon>Chordata</taxon>
        <taxon>Craniata</taxon>
        <taxon>Vertebrata</taxon>
        <taxon>Euteleostomi</taxon>
        <taxon>Mammalia</taxon>
        <taxon>Eutheria</taxon>
        <taxon>Laurasiatheria</taxon>
        <taxon>Artiodactyla</taxon>
        <taxon>Ruminantia</taxon>
        <taxon>Pecora</taxon>
        <taxon>Cervidae</taxon>
        <taxon>Odocoileinae</taxon>
        <taxon>Rangifer</taxon>
    </lineage>
</organism>
<dbReference type="Proteomes" id="UP001176941">
    <property type="component" value="Chromosome 10"/>
</dbReference>
<accession>A0ABN8XVA0</accession>
<reference evidence="2" key="1">
    <citation type="submission" date="2023-04" db="EMBL/GenBank/DDBJ databases">
        <authorList>
            <consortium name="ELIXIR-Norway"/>
        </authorList>
    </citation>
    <scope>NUCLEOTIDE SEQUENCE [LARGE SCALE GENOMIC DNA]</scope>
</reference>